<dbReference type="Proteomes" id="UP000001208">
    <property type="component" value="Chromosome"/>
</dbReference>
<reference evidence="1 2" key="1">
    <citation type="submission" date="2008-06" db="EMBL/GenBank/DDBJ databases">
        <title>Complete sequence of Chloroherpeton thalassium ATCC 35110.</title>
        <authorList>
            <consortium name="US DOE Joint Genome Institute"/>
            <person name="Lucas S."/>
            <person name="Copeland A."/>
            <person name="Lapidus A."/>
            <person name="Glavina del Rio T."/>
            <person name="Dalin E."/>
            <person name="Tice H."/>
            <person name="Bruce D."/>
            <person name="Goodwin L."/>
            <person name="Pitluck S."/>
            <person name="Schmutz J."/>
            <person name="Larimer F."/>
            <person name="Land M."/>
            <person name="Hauser L."/>
            <person name="Kyrpides N."/>
            <person name="Mikhailova N."/>
            <person name="Liu Z."/>
            <person name="Li T."/>
            <person name="Zhao F."/>
            <person name="Overmann J."/>
            <person name="Bryant D.A."/>
            <person name="Richardson P."/>
        </authorList>
    </citation>
    <scope>NUCLEOTIDE SEQUENCE [LARGE SCALE GENOMIC DNA]</scope>
    <source>
        <strain evidence="2">ATCC 35110 / GB-78</strain>
    </source>
</reference>
<evidence type="ECO:0000313" key="1">
    <source>
        <dbReference type="EMBL" id="ACF14592.1"/>
    </source>
</evidence>
<dbReference type="RefSeq" id="WP_012500675.1">
    <property type="nucleotide sequence ID" value="NC_011026.1"/>
</dbReference>
<dbReference type="InterPro" id="IPR027417">
    <property type="entry name" value="P-loop_NTPase"/>
</dbReference>
<evidence type="ECO:0000313" key="2">
    <source>
        <dbReference type="Proteomes" id="UP000001208"/>
    </source>
</evidence>
<dbReference type="EMBL" id="CP001100">
    <property type="protein sequence ID" value="ACF14592.1"/>
    <property type="molecule type" value="Genomic_DNA"/>
</dbReference>
<evidence type="ECO:0008006" key="3">
    <source>
        <dbReference type="Google" id="ProtNLM"/>
    </source>
</evidence>
<dbReference type="KEGG" id="cts:Ctha_2140"/>
<dbReference type="HOGENOM" id="CLU_823730_0_0_10"/>
<keyword evidence="2" id="KW-1185">Reference proteome</keyword>
<dbReference type="STRING" id="517418.Ctha_2140"/>
<dbReference type="Gene3D" id="3.40.50.300">
    <property type="entry name" value="P-loop containing nucleotide triphosphate hydrolases"/>
    <property type="match status" value="1"/>
</dbReference>
<gene>
    <name evidence="1" type="ordered locus">Ctha_2140</name>
</gene>
<accession>B3QVJ2</accession>
<dbReference type="OrthoDB" id="9786172at2"/>
<proteinExistence type="predicted"/>
<protein>
    <recommendedName>
        <fullName evidence="3">Sulfotransferase</fullName>
    </recommendedName>
</protein>
<organism evidence="1 2">
    <name type="scientific">Chloroherpeton thalassium (strain ATCC 35110 / GB-78)</name>
    <dbReference type="NCBI Taxonomy" id="517418"/>
    <lineage>
        <taxon>Bacteria</taxon>
        <taxon>Pseudomonadati</taxon>
        <taxon>Chlorobiota</taxon>
        <taxon>Chlorobiia</taxon>
        <taxon>Chlorobiales</taxon>
        <taxon>Chloroherpetonaceae</taxon>
        <taxon>Chloroherpeton</taxon>
    </lineage>
</organism>
<dbReference type="Pfam" id="PF13469">
    <property type="entry name" value="Sulfotransfer_3"/>
    <property type="match status" value="1"/>
</dbReference>
<dbReference type="AlphaFoldDB" id="B3QVJ2"/>
<sequence>MLIQIDGWFGAGKSVLWMLLDGHPDVFCSPIHDYAYCAFLDQSDNLDWVKTKHIEILRKALARTQYYKFEKVFRDGFMTFEFSTDDIMKIPYQVDYYKFDKLFIDKLLQKDSWTLSEITETLYHSIWESHYRSSENLAEPKFFASMSNALYIDKYHHFPVIFPGGKSIQVRRRVEKIIATRSKRKPRPEDFKTWTFFSDPLEKRIAEGEVEKILSFYDQYDELVSKYPDVFMVVDFLDLVNDTEKAIAKVTEFLNIPFHPNLKIASYSGKELINNGKKYIGQENDNIDELLTKQEQAIIHERIEQYYSNKKQ</sequence>
<dbReference type="eggNOG" id="ENOG5033PPN">
    <property type="taxonomic scope" value="Bacteria"/>
</dbReference>
<name>B3QVJ2_CHLT3</name>
<dbReference type="SUPFAM" id="SSF52540">
    <property type="entry name" value="P-loop containing nucleoside triphosphate hydrolases"/>
    <property type="match status" value="1"/>
</dbReference>